<dbReference type="OMA" id="ISITFCM"/>
<proteinExistence type="inferred from homology"/>
<dbReference type="FunFam" id="1.20.140.40:FF:000002">
    <property type="entry name" value="Putative invertase inhibitor"/>
    <property type="match status" value="1"/>
</dbReference>
<keyword evidence="2" id="KW-1015">Disulfide bond</keyword>
<dbReference type="GeneID" id="102721030"/>
<dbReference type="EnsemblPlants" id="OB11G11570.1">
    <property type="protein sequence ID" value="OB11G11570.1"/>
    <property type="gene ID" value="OB11G11570"/>
</dbReference>
<accession>J3N5S1</accession>
<dbReference type="InterPro" id="IPR035513">
    <property type="entry name" value="Invertase/methylesterase_inhib"/>
</dbReference>
<evidence type="ECO:0000256" key="3">
    <source>
        <dbReference type="ARBA" id="ARBA00038471"/>
    </source>
</evidence>
<feature type="chain" id="PRO_5003775604" description="Pectinesterase inhibitor domain-containing protein" evidence="4">
    <location>
        <begin position="26"/>
        <end position="191"/>
    </location>
</feature>
<dbReference type="InterPro" id="IPR006501">
    <property type="entry name" value="Pectinesterase_inhib_dom"/>
</dbReference>
<dbReference type="HOGENOM" id="CLU_033761_6_0_1"/>
<gene>
    <name evidence="6" type="primary">LOC102721030</name>
</gene>
<dbReference type="GO" id="GO:0004857">
    <property type="term" value="F:enzyme inhibitor activity"/>
    <property type="evidence" value="ECO:0007669"/>
    <property type="project" value="InterPro"/>
</dbReference>
<dbReference type="GO" id="GO:0005576">
    <property type="term" value="C:extracellular region"/>
    <property type="evidence" value="ECO:0007669"/>
    <property type="project" value="UniProtKB-ARBA"/>
</dbReference>
<feature type="signal peptide" evidence="4">
    <location>
        <begin position="1"/>
        <end position="25"/>
    </location>
</feature>
<dbReference type="NCBIfam" id="TIGR01614">
    <property type="entry name" value="PME_inhib"/>
    <property type="match status" value="1"/>
</dbReference>
<dbReference type="Gramene" id="OB11G11570.1">
    <property type="protein sequence ID" value="OB11G11570.1"/>
    <property type="gene ID" value="OB11G11570"/>
</dbReference>
<feature type="domain" description="Pectinesterase inhibitor" evidence="5">
    <location>
        <begin position="30"/>
        <end position="186"/>
    </location>
</feature>
<evidence type="ECO:0000313" key="7">
    <source>
        <dbReference type="Proteomes" id="UP000006038"/>
    </source>
</evidence>
<dbReference type="CDD" id="cd15795">
    <property type="entry name" value="PMEI-Pla_a_1_like"/>
    <property type="match status" value="1"/>
</dbReference>
<dbReference type="STRING" id="4533.J3N5S1"/>
<dbReference type="PANTHER" id="PTHR35357:SF8">
    <property type="entry name" value="OS01G0111000 PROTEIN"/>
    <property type="match status" value="1"/>
</dbReference>
<evidence type="ECO:0000256" key="1">
    <source>
        <dbReference type="ARBA" id="ARBA00022729"/>
    </source>
</evidence>
<dbReference type="PANTHER" id="PTHR35357">
    <property type="entry name" value="OS02G0537100 PROTEIN"/>
    <property type="match status" value="1"/>
</dbReference>
<dbReference type="AlphaFoldDB" id="J3N5S1"/>
<dbReference type="SUPFAM" id="SSF101148">
    <property type="entry name" value="Plant invertase/pectin methylesterase inhibitor"/>
    <property type="match status" value="1"/>
</dbReference>
<organism evidence="6">
    <name type="scientific">Oryza brachyantha</name>
    <name type="common">malo sina</name>
    <dbReference type="NCBI Taxonomy" id="4533"/>
    <lineage>
        <taxon>Eukaryota</taxon>
        <taxon>Viridiplantae</taxon>
        <taxon>Streptophyta</taxon>
        <taxon>Embryophyta</taxon>
        <taxon>Tracheophyta</taxon>
        <taxon>Spermatophyta</taxon>
        <taxon>Magnoliopsida</taxon>
        <taxon>Liliopsida</taxon>
        <taxon>Poales</taxon>
        <taxon>Poaceae</taxon>
        <taxon>BOP clade</taxon>
        <taxon>Oryzoideae</taxon>
        <taxon>Oryzeae</taxon>
        <taxon>Oryzinae</taxon>
        <taxon>Oryza</taxon>
    </lineage>
</organism>
<dbReference type="RefSeq" id="XP_006663179.2">
    <property type="nucleotide sequence ID" value="XM_006663116.3"/>
</dbReference>
<dbReference type="Proteomes" id="UP000006038">
    <property type="component" value="Chromosome 11"/>
</dbReference>
<evidence type="ECO:0000256" key="2">
    <source>
        <dbReference type="ARBA" id="ARBA00023157"/>
    </source>
</evidence>
<evidence type="ECO:0000313" key="6">
    <source>
        <dbReference type="EnsemblPlants" id="OB11G11570.1"/>
    </source>
</evidence>
<reference evidence="6" key="1">
    <citation type="journal article" date="2013" name="Nat. Commun.">
        <title>Whole-genome sequencing of Oryza brachyantha reveals mechanisms underlying Oryza genome evolution.</title>
        <authorList>
            <person name="Chen J."/>
            <person name="Huang Q."/>
            <person name="Gao D."/>
            <person name="Wang J."/>
            <person name="Lang Y."/>
            <person name="Liu T."/>
            <person name="Li B."/>
            <person name="Bai Z."/>
            <person name="Luis Goicoechea J."/>
            <person name="Liang C."/>
            <person name="Chen C."/>
            <person name="Zhang W."/>
            <person name="Sun S."/>
            <person name="Liao Y."/>
            <person name="Zhang X."/>
            <person name="Yang L."/>
            <person name="Song C."/>
            <person name="Wang M."/>
            <person name="Shi J."/>
            <person name="Liu G."/>
            <person name="Liu J."/>
            <person name="Zhou H."/>
            <person name="Zhou W."/>
            <person name="Yu Q."/>
            <person name="An N."/>
            <person name="Chen Y."/>
            <person name="Cai Q."/>
            <person name="Wang B."/>
            <person name="Liu B."/>
            <person name="Min J."/>
            <person name="Huang Y."/>
            <person name="Wu H."/>
            <person name="Li Z."/>
            <person name="Zhang Y."/>
            <person name="Yin Y."/>
            <person name="Song W."/>
            <person name="Jiang J."/>
            <person name="Jackson S.A."/>
            <person name="Wing R.A."/>
            <person name="Wang J."/>
            <person name="Chen M."/>
        </authorList>
    </citation>
    <scope>NUCLEOTIDE SEQUENCE [LARGE SCALE GENOMIC DNA]</scope>
    <source>
        <strain evidence="6">cv. IRGC 101232</strain>
    </source>
</reference>
<keyword evidence="7" id="KW-1185">Reference proteome</keyword>
<reference evidence="6" key="2">
    <citation type="submission" date="2013-04" db="UniProtKB">
        <authorList>
            <consortium name="EnsemblPlants"/>
        </authorList>
    </citation>
    <scope>IDENTIFICATION</scope>
</reference>
<comment type="similarity">
    <text evidence="3">Belongs to the PMEI family.</text>
</comment>
<protein>
    <recommendedName>
        <fullName evidence="5">Pectinesterase inhibitor domain-containing protein</fullName>
    </recommendedName>
</protein>
<dbReference type="Pfam" id="PF04043">
    <property type="entry name" value="PMEI"/>
    <property type="match status" value="1"/>
</dbReference>
<dbReference type="OrthoDB" id="689831at2759"/>
<name>J3N5S1_ORYBR</name>
<sequence>MTMASSNGVTAFFFLFALLVATSQAQLAASTDSFMDGACKTVAGGSGGDISVAFCRDALSSDGRSLNASSYRDLAVVAVDLLTSNATSTKSKIDSMLHDDGGLRPGDATTRCLQSCQEAYAGVLQAQPGIFYSVQAGRFPEATSALEKSAGAVEECENGFGKSNVAPPLTEEDDDTFKLAKLVALLLHEES</sequence>
<evidence type="ECO:0000259" key="5">
    <source>
        <dbReference type="SMART" id="SM00856"/>
    </source>
</evidence>
<dbReference type="KEGG" id="obr:102721030"/>
<dbReference type="Gene3D" id="1.20.140.40">
    <property type="entry name" value="Invertase/pectin methylesterase inhibitor family protein"/>
    <property type="match status" value="1"/>
</dbReference>
<dbReference type="InterPro" id="IPR034088">
    <property type="entry name" value="Pla_a_1-like"/>
</dbReference>
<keyword evidence="1 4" id="KW-0732">Signal</keyword>
<dbReference type="SMART" id="SM00856">
    <property type="entry name" value="PMEI"/>
    <property type="match status" value="1"/>
</dbReference>
<evidence type="ECO:0000256" key="4">
    <source>
        <dbReference type="SAM" id="SignalP"/>
    </source>
</evidence>